<keyword evidence="6 8" id="KW-1133">Transmembrane helix</keyword>
<dbReference type="InterPro" id="IPR006043">
    <property type="entry name" value="NCS2"/>
</dbReference>
<name>A0A939BDY1_9FIRM</name>
<feature type="transmembrane region" description="Helical" evidence="9">
    <location>
        <begin position="171"/>
        <end position="189"/>
    </location>
</feature>
<keyword evidence="3 8" id="KW-0813">Transport</keyword>
<protein>
    <submittedName>
        <fullName evidence="10">NCS2 family permease</fullName>
    </submittedName>
</protein>
<feature type="transmembrane region" description="Helical" evidence="9">
    <location>
        <begin position="132"/>
        <end position="151"/>
    </location>
</feature>
<dbReference type="InterPro" id="IPR045018">
    <property type="entry name" value="Azg-like"/>
</dbReference>
<accession>A0A939BDY1</accession>
<dbReference type="GO" id="GO:0005886">
    <property type="term" value="C:plasma membrane"/>
    <property type="evidence" value="ECO:0007669"/>
    <property type="project" value="UniProtKB-SubCell"/>
</dbReference>
<evidence type="ECO:0000256" key="7">
    <source>
        <dbReference type="ARBA" id="ARBA00023136"/>
    </source>
</evidence>
<comment type="subcellular location">
    <subcellularLocation>
        <location evidence="1 8">Cell membrane</location>
        <topology evidence="1 8">Multi-pass membrane protein</topology>
    </subcellularLocation>
</comment>
<dbReference type="Pfam" id="PF00860">
    <property type="entry name" value="Xan_ur_permease"/>
    <property type="match status" value="1"/>
</dbReference>
<dbReference type="GO" id="GO:0005345">
    <property type="term" value="F:purine nucleobase transmembrane transporter activity"/>
    <property type="evidence" value="ECO:0007669"/>
    <property type="project" value="TreeGrafter"/>
</dbReference>
<reference evidence="10" key="2">
    <citation type="journal article" date="2021" name="Sci. Rep.">
        <title>The distribution of antibiotic resistance genes in chicken gut microbiota commensals.</title>
        <authorList>
            <person name="Juricova H."/>
            <person name="Matiasovicova J."/>
            <person name="Kubasova T."/>
            <person name="Cejkova D."/>
            <person name="Rychlik I."/>
        </authorList>
    </citation>
    <scope>NUCLEOTIDE SEQUENCE</scope>
    <source>
        <strain evidence="10">An559</strain>
    </source>
</reference>
<evidence type="ECO:0000256" key="3">
    <source>
        <dbReference type="ARBA" id="ARBA00022448"/>
    </source>
</evidence>
<feature type="transmembrane region" description="Helical" evidence="9">
    <location>
        <begin position="261"/>
        <end position="286"/>
    </location>
</feature>
<dbReference type="Proteomes" id="UP000774750">
    <property type="component" value="Unassembled WGS sequence"/>
</dbReference>
<feature type="transmembrane region" description="Helical" evidence="9">
    <location>
        <begin position="20"/>
        <end position="37"/>
    </location>
</feature>
<dbReference type="PIRSF" id="PIRSF005353">
    <property type="entry name" value="PbuG"/>
    <property type="match status" value="1"/>
</dbReference>
<dbReference type="EMBL" id="JACJKY010000007">
    <property type="protein sequence ID" value="MBM6920755.1"/>
    <property type="molecule type" value="Genomic_DNA"/>
</dbReference>
<dbReference type="InterPro" id="IPR026033">
    <property type="entry name" value="Azg-like_bact_archaea"/>
</dbReference>
<evidence type="ECO:0000256" key="8">
    <source>
        <dbReference type="PIRNR" id="PIRNR005353"/>
    </source>
</evidence>
<proteinExistence type="inferred from homology"/>
<evidence type="ECO:0000256" key="6">
    <source>
        <dbReference type="ARBA" id="ARBA00022989"/>
    </source>
</evidence>
<feature type="transmembrane region" description="Helical" evidence="9">
    <location>
        <begin position="341"/>
        <end position="361"/>
    </location>
</feature>
<feature type="transmembrane region" description="Helical" evidence="9">
    <location>
        <begin position="196"/>
        <end position="219"/>
    </location>
</feature>
<dbReference type="PANTHER" id="PTHR43337">
    <property type="entry name" value="XANTHINE/URACIL PERMEASE C887.17-RELATED"/>
    <property type="match status" value="1"/>
</dbReference>
<feature type="transmembrane region" description="Helical" evidence="9">
    <location>
        <begin position="397"/>
        <end position="426"/>
    </location>
</feature>
<evidence type="ECO:0000256" key="4">
    <source>
        <dbReference type="ARBA" id="ARBA00022475"/>
    </source>
</evidence>
<evidence type="ECO:0000256" key="1">
    <source>
        <dbReference type="ARBA" id="ARBA00004651"/>
    </source>
</evidence>
<feature type="transmembrane region" description="Helical" evidence="9">
    <location>
        <begin position="438"/>
        <end position="455"/>
    </location>
</feature>
<keyword evidence="11" id="KW-1185">Reference proteome</keyword>
<keyword evidence="4 8" id="KW-1003">Cell membrane</keyword>
<feature type="transmembrane region" description="Helical" evidence="9">
    <location>
        <begin position="100"/>
        <end position="120"/>
    </location>
</feature>
<evidence type="ECO:0000313" key="11">
    <source>
        <dbReference type="Proteomes" id="UP000774750"/>
    </source>
</evidence>
<evidence type="ECO:0000256" key="5">
    <source>
        <dbReference type="ARBA" id="ARBA00022692"/>
    </source>
</evidence>
<dbReference type="PANTHER" id="PTHR43337:SF1">
    <property type="entry name" value="XANTHINE_URACIL PERMEASE C887.17-RELATED"/>
    <property type="match status" value="1"/>
</dbReference>
<dbReference type="RefSeq" id="WP_204445975.1">
    <property type="nucleotide sequence ID" value="NZ_JACJKY010000007.1"/>
</dbReference>
<comment type="caution">
    <text evidence="10">The sequence shown here is derived from an EMBL/GenBank/DDBJ whole genome shotgun (WGS) entry which is preliminary data.</text>
</comment>
<gene>
    <name evidence="10" type="ORF">H6A12_06280</name>
</gene>
<evidence type="ECO:0000256" key="9">
    <source>
        <dbReference type="SAM" id="Phobius"/>
    </source>
</evidence>
<reference evidence="10" key="1">
    <citation type="submission" date="2020-08" db="EMBL/GenBank/DDBJ databases">
        <authorList>
            <person name="Cejkova D."/>
            <person name="Kubasova T."/>
            <person name="Jahodarova E."/>
            <person name="Rychlik I."/>
        </authorList>
    </citation>
    <scope>NUCLEOTIDE SEQUENCE</scope>
    <source>
        <strain evidence="10">An559</strain>
    </source>
</reference>
<evidence type="ECO:0000256" key="2">
    <source>
        <dbReference type="ARBA" id="ARBA00005697"/>
    </source>
</evidence>
<evidence type="ECO:0000313" key="10">
    <source>
        <dbReference type="EMBL" id="MBM6920755.1"/>
    </source>
</evidence>
<comment type="similarity">
    <text evidence="2 8">Belongs to the nucleobase:cation symporter-2 (NCS2) (TC 2.A.40) family. Azg-like subfamily.</text>
</comment>
<feature type="transmembrane region" description="Helical" evidence="9">
    <location>
        <begin position="367"/>
        <end position="385"/>
    </location>
</feature>
<dbReference type="AlphaFoldDB" id="A0A939BDY1"/>
<keyword evidence="5 8" id="KW-0812">Transmembrane</keyword>
<sequence length="456" mass="48627">MEKFFKLNEHGTNTKTEVTAGITTFLAMAYILAVNPTMLGDAGMNAQGVFLATALSAALATLIMGLFANYPIALASGMGLNAYFAYTICLGELKDMPNAWQVALTAILVEGIIFILLSLFKFRETLVNKIPANLKYGITAGIGLFITFIGLQNADIVKADASTLVALGDIGTAPVALALIGVVLIAIMMHFKVKGAILWGILATWILGIFAQLGGWYVVNPEVGMYSLIPEIKGIGDFLPNFGTLGETAFKFDFNFMINNVLQFAVIVFAFLFVDLFDTVGTLIGVANKGNLLDKDGALPRAGRALLSDAIGTVAGACLGTSTVTSYVESSAGVAEGGRTGLTAVTTAVFFLLAIFFWPIFSVIPGFATAPALIVVGLFMLSNVLKMKFEGDMADVIGGFLAVIMMPFSYSIANGIMFGMLAWVLVKLCTGKWRDIHPIMYIVFALFALRIITLVI</sequence>
<keyword evidence="7 8" id="KW-0472">Membrane</keyword>
<organism evidence="10 11">
    <name type="scientific">Merdimmobilis hominis</name>
    <dbReference type="NCBI Taxonomy" id="2897707"/>
    <lineage>
        <taxon>Bacteria</taxon>
        <taxon>Bacillati</taxon>
        <taxon>Bacillota</taxon>
        <taxon>Clostridia</taxon>
        <taxon>Eubacteriales</taxon>
        <taxon>Oscillospiraceae</taxon>
        <taxon>Merdimmobilis</taxon>
    </lineage>
</organism>
<feature type="transmembrane region" description="Helical" evidence="9">
    <location>
        <begin position="49"/>
        <end position="70"/>
    </location>
</feature>